<protein>
    <submittedName>
        <fullName evidence="4">PPM-type phosphatase domain-containing protein</fullName>
    </submittedName>
</protein>
<gene>
    <name evidence="2" type="ORF">HPLM_LOCUS12945</name>
</gene>
<evidence type="ECO:0000313" key="3">
    <source>
        <dbReference type="Proteomes" id="UP000268014"/>
    </source>
</evidence>
<dbReference type="WBParaSite" id="HPLM_0001295301-mRNA-1">
    <property type="protein sequence ID" value="HPLM_0001295301-mRNA-1"/>
    <property type="gene ID" value="HPLM_0001295301"/>
</dbReference>
<sequence>MHGVDGSREEMRVKTDLNGGLIIVADRFAAVSDREHPGDAVHAGCIRAVRSSILPGTRDTDPPTGAGRGGVIDV</sequence>
<dbReference type="AlphaFoldDB" id="A0A0N4WNR8"/>
<evidence type="ECO:0000313" key="4">
    <source>
        <dbReference type="WBParaSite" id="HPLM_0001295301-mRNA-1"/>
    </source>
</evidence>
<dbReference type="Proteomes" id="UP000268014">
    <property type="component" value="Unassembled WGS sequence"/>
</dbReference>
<accession>A0A0N4WNR8</accession>
<name>A0A0N4WNR8_HAEPC</name>
<dbReference type="EMBL" id="UZAF01018028">
    <property type="protein sequence ID" value="VDO47240.1"/>
    <property type="molecule type" value="Genomic_DNA"/>
</dbReference>
<proteinExistence type="predicted"/>
<feature type="region of interest" description="Disordered" evidence="1">
    <location>
        <begin position="54"/>
        <end position="74"/>
    </location>
</feature>
<organism evidence="4">
    <name type="scientific">Haemonchus placei</name>
    <name type="common">Barber's pole worm</name>
    <dbReference type="NCBI Taxonomy" id="6290"/>
    <lineage>
        <taxon>Eukaryota</taxon>
        <taxon>Metazoa</taxon>
        <taxon>Ecdysozoa</taxon>
        <taxon>Nematoda</taxon>
        <taxon>Chromadorea</taxon>
        <taxon>Rhabditida</taxon>
        <taxon>Rhabditina</taxon>
        <taxon>Rhabditomorpha</taxon>
        <taxon>Strongyloidea</taxon>
        <taxon>Trichostrongylidae</taxon>
        <taxon>Haemonchus</taxon>
    </lineage>
</organism>
<evidence type="ECO:0000256" key="1">
    <source>
        <dbReference type="SAM" id="MobiDB-lite"/>
    </source>
</evidence>
<keyword evidence="3" id="KW-1185">Reference proteome</keyword>
<reference evidence="2 3" key="2">
    <citation type="submission" date="2018-11" db="EMBL/GenBank/DDBJ databases">
        <authorList>
            <consortium name="Pathogen Informatics"/>
        </authorList>
    </citation>
    <scope>NUCLEOTIDE SEQUENCE [LARGE SCALE GENOMIC DNA]</scope>
    <source>
        <strain evidence="2 3">MHpl1</strain>
    </source>
</reference>
<reference evidence="4" key="1">
    <citation type="submission" date="2017-02" db="UniProtKB">
        <authorList>
            <consortium name="WormBaseParasite"/>
        </authorList>
    </citation>
    <scope>IDENTIFICATION</scope>
</reference>
<evidence type="ECO:0000313" key="2">
    <source>
        <dbReference type="EMBL" id="VDO47240.1"/>
    </source>
</evidence>